<dbReference type="GeneID" id="94289491"/>
<evidence type="ECO:0000256" key="1">
    <source>
        <dbReference type="ARBA" id="ARBA00022737"/>
    </source>
</evidence>
<dbReference type="SUPFAM" id="SSF82185">
    <property type="entry name" value="Histone H3 K4-specific methyltransferase SET7/9 N-terminal domain"/>
    <property type="match status" value="1"/>
</dbReference>
<dbReference type="SMART" id="SM00698">
    <property type="entry name" value="MORN"/>
    <property type="match status" value="3"/>
</dbReference>
<dbReference type="AlphaFoldDB" id="A0A836IN23"/>
<dbReference type="OrthoDB" id="437960at2759"/>
<name>A0A836IN23_9TRYP</name>
<protein>
    <submittedName>
        <fullName evidence="2">Uncharacterized protein</fullName>
    </submittedName>
</protein>
<comment type="caution">
    <text evidence="2">The sequence shown here is derived from an EMBL/GenBank/DDBJ whole genome shotgun (WGS) entry which is preliminary data.</text>
</comment>
<evidence type="ECO:0000313" key="2">
    <source>
        <dbReference type="EMBL" id="KAG5501581.1"/>
    </source>
</evidence>
<dbReference type="PANTHER" id="PTHR23084:SF262">
    <property type="entry name" value="FYVE-TYPE DOMAIN-CONTAINING PROTEIN"/>
    <property type="match status" value="1"/>
</dbReference>
<dbReference type="RefSeq" id="XP_067756204.1">
    <property type="nucleotide sequence ID" value="XM_067899414.1"/>
</dbReference>
<dbReference type="Pfam" id="PF02493">
    <property type="entry name" value="MORN"/>
    <property type="match status" value="3"/>
</dbReference>
<dbReference type="Proteomes" id="UP000674318">
    <property type="component" value="Unassembled WGS sequence"/>
</dbReference>
<gene>
    <name evidence="2" type="ORF">JKF63_03411</name>
</gene>
<dbReference type="FunFam" id="2.20.110.10:FF:000025">
    <property type="entry name" value="MORN repeat, putative"/>
    <property type="match status" value="1"/>
</dbReference>
<dbReference type="KEGG" id="phet:94289491"/>
<sequence length="182" mass="19527">MPPKKKDDQGEVLADTFRYPDGSVYEGKYGIKSDPNAEVLTAVTSIVSPSVSGKKHGAGGAATAAVTAASSSTPSALNVYMHGYGILDDSSSARYEGEWRNGLMEGFGVLSLPSGGRYTGEFAQNEFHGTGRYMWADGSYYEGEWCHNQMHGLGVYVDVTSKRWHGIFTNGDAAQLIAKVEL</sequence>
<dbReference type="InterPro" id="IPR003409">
    <property type="entry name" value="MORN"/>
</dbReference>
<proteinExistence type="predicted"/>
<evidence type="ECO:0000313" key="3">
    <source>
        <dbReference type="Proteomes" id="UP000674318"/>
    </source>
</evidence>
<keyword evidence="1" id="KW-0677">Repeat</keyword>
<accession>A0A836IN23</accession>
<dbReference type="Gene3D" id="2.20.110.10">
    <property type="entry name" value="Histone H3 K4-specific methyltransferase SET7/9 N-terminal domain"/>
    <property type="match status" value="2"/>
</dbReference>
<reference evidence="2 3" key="1">
    <citation type="submission" date="2021-02" db="EMBL/GenBank/DDBJ databases">
        <title>Porcisia hertigi Genome sequencing and assembly.</title>
        <authorList>
            <person name="Almutairi H."/>
            <person name="Gatherer D."/>
        </authorList>
    </citation>
    <scope>NUCLEOTIDE SEQUENCE [LARGE SCALE GENOMIC DNA]</scope>
    <source>
        <strain evidence="2 3">C119</strain>
    </source>
</reference>
<keyword evidence="3" id="KW-1185">Reference proteome</keyword>
<dbReference type="EMBL" id="JAFJZO010000027">
    <property type="protein sequence ID" value="KAG5501581.1"/>
    <property type="molecule type" value="Genomic_DNA"/>
</dbReference>
<dbReference type="PANTHER" id="PTHR23084">
    <property type="entry name" value="PHOSPHATIDYLINOSITOL-4-PHOSPHATE 5-KINASE RELATED"/>
    <property type="match status" value="1"/>
</dbReference>
<organism evidence="2 3">
    <name type="scientific">Porcisia hertigi</name>
    <dbReference type="NCBI Taxonomy" id="2761500"/>
    <lineage>
        <taxon>Eukaryota</taxon>
        <taxon>Discoba</taxon>
        <taxon>Euglenozoa</taxon>
        <taxon>Kinetoplastea</taxon>
        <taxon>Metakinetoplastina</taxon>
        <taxon>Trypanosomatida</taxon>
        <taxon>Trypanosomatidae</taxon>
        <taxon>Leishmaniinae</taxon>
        <taxon>Porcisia</taxon>
    </lineage>
</organism>